<feature type="transmembrane region" description="Helical" evidence="7">
    <location>
        <begin position="164"/>
        <end position="185"/>
    </location>
</feature>
<comment type="subcellular location">
    <subcellularLocation>
        <location evidence="1">Membrane</location>
        <topology evidence="1">Multi-pass membrane protein</topology>
    </subcellularLocation>
</comment>
<feature type="transmembrane region" description="Helical" evidence="7">
    <location>
        <begin position="83"/>
        <end position="103"/>
    </location>
</feature>
<evidence type="ECO:0000256" key="3">
    <source>
        <dbReference type="ARBA" id="ARBA00022692"/>
    </source>
</evidence>
<dbReference type="PANTHER" id="PTHR43341:SF18">
    <property type="entry name" value="AMINO ACID PERMEASE_ SLC12A DOMAIN-CONTAINING PROTEIN"/>
    <property type="match status" value="1"/>
</dbReference>
<feature type="transmembrane region" description="Helical" evidence="7">
    <location>
        <begin position="454"/>
        <end position="472"/>
    </location>
</feature>
<dbReference type="Pfam" id="PF00324">
    <property type="entry name" value="AA_permease"/>
    <property type="match status" value="1"/>
</dbReference>
<dbReference type="RefSeq" id="XP_025364472.1">
    <property type="nucleotide sequence ID" value="XM_025507670.1"/>
</dbReference>
<evidence type="ECO:0000313" key="10">
    <source>
        <dbReference type="Proteomes" id="UP000245884"/>
    </source>
</evidence>
<feature type="transmembrane region" description="Helical" evidence="7">
    <location>
        <begin position="138"/>
        <end position="158"/>
    </location>
</feature>
<accession>A0A316UX22</accession>
<dbReference type="GeneID" id="37029493"/>
<dbReference type="STRING" id="1569628.A0A316UX22"/>
<dbReference type="OrthoDB" id="10062876at2759"/>
<evidence type="ECO:0000256" key="2">
    <source>
        <dbReference type="ARBA" id="ARBA00022448"/>
    </source>
</evidence>
<keyword evidence="3 7" id="KW-0812">Transmembrane</keyword>
<dbReference type="PIRSF" id="PIRSF006060">
    <property type="entry name" value="AA_transporter"/>
    <property type="match status" value="1"/>
</dbReference>
<organism evidence="9 10">
    <name type="scientific">Jaminaea rosea</name>
    <dbReference type="NCBI Taxonomy" id="1569628"/>
    <lineage>
        <taxon>Eukaryota</taxon>
        <taxon>Fungi</taxon>
        <taxon>Dikarya</taxon>
        <taxon>Basidiomycota</taxon>
        <taxon>Ustilaginomycotina</taxon>
        <taxon>Exobasidiomycetes</taxon>
        <taxon>Microstromatales</taxon>
        <taxon>Microstromatales incertae sedis</taxon>
        <taxon>Jaminaea</taxon>
    </lineage>
</organism>
<keyword evidence="4 7" id="KW-1133">Transmembrane helix</keyword>
<feature type="domain" description="Amino acid permease/ SLC12A" evidence="8">
    <location>
        <begin position="55"/>
        <end position="513"/>
    </location>
</feature>
<evidence type="ECO:0000256" key="5">
    <source>
        <dbReference type="ARBA" id="ARBA00023136"/>
    </source>
</evidence>
<feature type="transmembrane region" description="Helical" evidence="7">
    <location>
        <begin position="197"/>
        <end position="218"/>
    </location>
</feature>
<dbReference type="GO" id="GO:0015171">
    <property type="term" value="F:amino acid transmembrane transporter activity"/>
    <property type="evidence" value="ECO:0007669"/>
    <property type="project" value="TreeGrafter"/>
</dbReference>
<feature type="compositionally biased region" description="Basic and acidic residues" evidence="6">
    <location>
        <begin position="10"/>
        <end position="25"/>
    </location>
</feature>
<dbReference type="EMBL" id="KZ819663">
    <property type="protein sequence ID" value="PWN29860.1"/>
    <property type="molecule type" value="Genomic_DNA"/>
</dbReference>
<feature type="transmembrane region" description="Helical" evidence="7">
    <location>
        <begin position="285"/>
        <end position="304"/>
    </location>
</feature>
<feature type="region of interest" description="Disordered" evidence="6">
    <location>
        <begin position="1"/>
        <end position="30"/>
    </location>
</feature>
<feature type="transmembrane region" description="Helical" evidence="7">
    <location>
        <begin position="383"/>
        <end position="403"/>
    </location>
</feature>
<evidence type="ECO:0000256" key="6">
    <source>
        <dbReference type="SAM" id="MobiDB-lite"/>
    </source>
</evidence>
<feature type="transmembrane region" description="Helical" evidence="7">
    <location>
        <begin position="245"/>
        <end position="265"/>
    </location>
</feature>
<reference evidence="9 10" key="1">
    <citation type="journal article" date="2018" name="Mol. Biol. Evol.">
        <title>Broad Genomic Sampling Reveals a Smut Pathogenic Ancestry of the Fungal Clade Ustilaginomycotina.</title>
        <authorList>
            <person name="Kijpornyongpan T."/>
            <person name="Mondo S.J."/>
            <person name="Barry K."/>
            <person name="Sandor L."/>
            <person name="Lee J."/>
            <person name="Lipzen A."/>
            <person name="Pangilinan J."/>
            <person name="LaButti K."/>
            <person name="Hainaut M."/>
            <person name="Henrissat B."/>
            <person name="Grigoriev I.V."/>
            <person name="Spatafora J.W."/>
            <person name="Aime M.C."/>
        </authorList>
    </citation>
    <scope>NUCLEOTIDE SEQUENCE [LARGE SCALE GENOMIC DNA]</scope>
    <source>
        <strain evidence="9 10">MCA 5214</strain>
    </source>
</reference>
<dbReference type="InterPro" id="IPR050524">
    <property type="entry name" value="APC_YAT"/>
</dbReference>
<dbReference type="Proteomes" id="UP000245884">
    <property type="component" value="Unassembled WGS sequence"/>
</dbReference>
<feature type="transmembrane region" description="Helical" evidence="7">
    <location>
        <begin position="56"/>
        <end position="77"/>
    </location>
</feature>
<feature type="transmembrane region" description="Helical" evidence="7">
    <location>
        <begin position="409"/>
        <end position="433"/>
    </location>
</feature>
<evidence type="ECO:0000256" key="1">
    <source>
        <dbReference type="ARBA" id="ARBA00004141"/>
    </source>
</evidence>
<keyword evidence="5 7" id="KW-0472">Membrane</keyword>
<protein>
    <submittedName>
        <fullName evidence="9">Proline-specific permease</fullName>
    </submittedName>
</protein>
<evidence type="ECO:0000313" key="9">
    <source>
        <dbReference type="EMBL" id="PWN29860.1"/>
    </source>
</evidence>
<dbReference type="PANTHER" id="PTHR43341">
    <property type="entry name" value="AMINO ACID PERMEASE"/>
    <property type="match status" value="1"/>
</dbReference>
<sequence length="555" mass="60375">MASTLAYDADPEKANGGDVKGKEFADSLPGSTSDEVAIVAVNEKRDLKRGLEQRHISMLALAGAIGTGLFLSLGTAIQTAGPLGALLGYGTIGLIVCCVQFALGETTALLPVTGSFVRHCEFLADPALGFAVGWNLTYGNVIAIPTEIVAICVLFQYWTDLNSSVFIVIFLALTFIVGIAFVRVFGEVEFAFATLKIALVVFLIIFGLVINLGGIPGVERIGFRYWNDPGPFVAYIATGSWGQFLGYWQIMTGAVFSFSGIESLAMAAAETQNPRTAIPRACKRVFFRVVLFYLISVLVVGMLVPSNDARLNDDSGTASQSPFVIAASAAGYSAVGSVVNAIVITSAWSSSNQALLTSTRALYALALKGQAPKVFLKTTRWGAPWVGVLFCTVFMLLSFMVLSSGAMTVFWWLVDLTAVGTMISWLAILFSHIRLKMAMQKQGYSWHRLPWHNIWTYYASWLSLIALTLILFTNGFSAFTKGNWSASTFVSAYVDIPLVVAAFVIWKLIKKTRWIPLEAIPLAAALDEAERDLAEEKASQVPRTGKMRYVDWIWN</sequence>
<keyword evidence="10" id="KW-1185">Reference proteome</keyword>
<feature type="transmembrane region" description="Helical" evidence="7">
    <location>
        <begin position="324"/>
        <end position="348"/>
    </location>
</feature>
<dbReference type="GO" id="GO:0016020">
    <property type="term" value="C:membrane"/>
    <property type="evidence" value="ECO:0007669"/>
    <property type="project" value="UniProtKB-SubCell"/>
</dbReference>
<evidence type="ECO:0000256" key="7">
    <source>
        <dbReference type="SAM" id="Phobius"/>
    </source>
</evidence>
<evidence type="ECO:0000259" key="8">
    <source>
        <dbReference type="Pfam" id="PF00324"/>
    </source>
</evidence>
<dbReference type="AlphaFoldDB" id="A0A316UX22"/>
<dbReference type="FunFam" id="1.20.1740.10:FF:000001">
    <property type="entry name" value="Amino acid permease"/>
    <property type="match status" value="1"/>
</dbReference>
<keyword evidence="2" id="KW-0813">Transport</keyword>
<evidence type="ECO:0000256" key="4">
    <source>
        <dbReference type="ARBA" id="ARBA00022989"/>
    </source>
</evidence>
<proteinExistence type="predicted"/>
<feature type="transmembrane region" description="Helical" evidence="7">
    <location>
        <begin position="484"/>
        <end position="506"/>
    </location>
</feature>
<dbReference type="Gene3D" id="1.20.1740.10">
    <property type="entry name" value="Amino acid/polyamine transporter I"/>
    <property type="match status" value="1"/>
</dbReference>
<gene>
    <name evidence="9" type="ORF">BDZ90DRAFT_249801</name>
</gene>
<dbReference type="InterPro" id="IPR004841">
    <property type="entry name" value="AA-permease/SLC12A_dom"/>
</dbReference>
<name>A0A316UX22_9BASI</name>